<gene>
    <name evidence="2" type="ORF">KIPB_009095</name>
</gene>
<evidence type="ECO:0000256" key="1">
    <source>
        <dbReference type="SAM" id="MobiDB-lite"/>
    </source>
</evidence>
<feature type="compositionally biased region" description="Basic and acidic residues" evidence="1">
    <location>
        <begin position="175"/>
        <end position="193"/>
    </location>
</feature>
<feature type="region of interest" description="Disordered" evidence="1">
    <location>
        <begin position="83"/>
        <end position="120"/>
    </location>
</feature>
<feature type="compositionally biased region" description="Basic and acidic residues" evidence="1">
    <location>
        <begin position="249"/>
        <end position="261"/>
    </location>
</feature>
<feature type="compositionally biased region" description="Basic and acidic residues" evidence="1">
    <location>
        <begin position="211"/>
        <end position="233"/>
    </location>
</feature>
<dbReference type="Proteomes" id="UP000265618">
    <property type="component" value="Unassembled WGS sequence"/>
</dbReference>
<keyword evidence="3" id="KW-1185">Reference proteome</keyword>
<feature type="compositionally biased region" description="Basic and acidic residues" evidence="1">
    <location>
        <begin position="105"/>
        <end position="120"/>
    </location>
</feature>
<evidence type="ECO:0000313" key="2">
    <source>
        <dbReference type="EMBL" id="GIQ87121.1"/>
    </source>
</evidence>
<evidence type="ECO:0000313" key="3">
    <source>
        <dbReference type="Proteomes" id="UP000265618"/>
    </source>
</evidence>
<name>A0A9K3D1Q6_9EUKA</name>
<reference evidence="2 3" key="1">
    <citation type="journal article" date="2018" name="PLoS ONE">
        <title>The draft genome of Kipferlia bialata reveals reductive genome evolution in fornicate parasites.</title>
        <authorList>
            <person name="Tanifuji G."/>
            <person name="Takabayashi S."/>
            <person name="Kume K."/>
            <person name="Takagi M."/>
            <person name="Nakayama T."/>
            <person name="Kamikawa R."/>
            <person name="Inagaki Y."/>
            <person name="Hashimoto T."/>
        </authorList>
    </citation>
    <scope>NUCLEOTIDE SEQUENCE [LARGE SCALE GENOMIC DNA]</scope>
    <source>
        <strain evidence="2">NY0173</strain>
    </source>
</reference>
<feature type="region of interest" description="Disordered" evidence="1">
    <location>
        <begin position="158"/>
        <end position="272"/>
    </location>
</feature>
<comment type="caution">
    <text evidence="2">The sequence shown here is derived from an EMBL/GenBank/DDBJ whole genome shotgun (WGS) entry which is preliminary data.</text>
</comment>
<dbReference type="EMBL" id="BDIP01002985">
    <property type="protein sequence ID" value="GIQ87121.1"/>
    <property type="molecule type" value="Genomic_DNA"/>
</dbReference>
<protein>
    <submittedName>
        <fullName evidence="2">Uncharacterized protein</fullName>
    </submittedName>
</protein>
<sequence length="272" mass="31369">MFQEHLGEVNRYAEERAHDNFRVLATSYLDSHCNQQECEERRRVRYAEQRRVIERDVQREEERIDARAALARLYAEIGTGVGEGERERDIGTGGGNGGGGNQGGAEERGREREGEGESVVDRDVAHVLSLLPPFTTWRQAVTDFRQYTARETAMYQSEAERCRGMGGNFDEEESERERQRQKEERIRRFEETHGVQVSQIEYSGMRVGQGGREREMTGYEERSNEGGRERQGYSDENEDEETSEGFSPSERERQREIDAARRGPYSVGRKRG</sequence>
<feature type="compositionally biased region" description="Gly residues" evidence="1">
    <location>
        <begin position="91"/>
        <end position="103"/>
    </location>
</feature>
<organism evidence="2 3">
    <name type="scientific">Kipferlia bialata</name>
    <dbReference type="NCBI Taxonomy" id="797122"/>
    <lineage>
        <taxon>Eukaryota</taxon>
        <taxon>Metamonada</taxon>
        <taxon>Carpediemonas-like organisms</taxon>
        <taxon>Kipferlia</taxon>
    </lineage>
</organism>
<dbReference type="AlphaFoldDB" id="A0A9K3D1Q6"/>
<accession>A0A9K3D1Q6</accession>
<proteinExistence type="predicted"/>